<dbReference type="HOGENOM" id="CLU_1397546_0_0_1"/>
<reference evidence="4" key="1">
    <citation type="submission" date="2012-12" db="EMBL/GenBank/DDBJ databases">
        <authorList>
            <person name="Hellsten U."/>
            <person name="Grimwood J."/>
            <person name="Chapman J.A."/>
            <person name="Shapiro H."/>
            <person name="Aerts A."/>
            <person name="Otillar R.P."/>
            <person name="Terry A.Y."/>
            <person name="Boore J.L."/>
            <person name="Simakov O."/>
            <person name="Marletaz F."/>
            <person name="Cho S.-J."/>
            <person name="Edsinger-Gonzales E."/>
            <person name="Havlak P."/>
            <person name="Kuo D.-H."/>
            <person name="Larsson T."/>
            <person name="Lv J."/>
            <person name="Arendt D."/>
            <person name="Savage R."/>
            <person name="Osoegawa K."/>
            <person name="de Jong P."/>
            <person name="Lindberg D.R."/>
            <person name="Seaver E.C."/>
            <person name="Weisblat D.A."/>
            <person name="Putnam N.H."/>
            <person name="Grigoriev I.V."/>
            <person name="Rokhsar D.S."/>
        </authorList>
    </citation>
    <scope>NUCLEOTIDE SEQUENCE</scope>
    <source>
        <strain evidence="4">I ESC-2004</strain>
    </source>
</reference>
<name>R7V3G8_CAPTE</name>
<proteinExistence type="predicted"/>
<feature type="region of interest" description="Disordered" evidence="1">
    <location>
        <begin position="91"/>
        <end position="110"/>
    </location>
</feature>
<accession>R7V3G8</accession>
<reference evidence="3" key="3">
    <citation type="submission" date="2015-06" db="UniProtKB">
        <authorList>
            <consortium name="EnsemblMetazoa"/>
        </authorList>
    </citation>
    <scope>IDENTIFICATION</scope>
</reference>
<gene>
    <name evidence="2" type="ORF">CAPTEDRAFT_204001</name>
</gene>
<keyword evidence="4" id="KW-1185">Reference proteome</keyword>
<evidence type="ECO:0000313" key="3">
    <source>
        <dbReference type="EnsemblMetazoa" id="CapteP204001"/>
    </source>
</evidence>
<organism evidence="2">
    <name type="scientific">Capitella teleta</name>
    <name type="common">Polychaete worm</name>
    <dbReference type="NCBI Taxonomy" id="283909"/>
    <lineage>
        <taxon>Eukaryota</taxon>
        <taxon>Metazoa</taxon>
        <taxon>Spiralia</taxon>
        <taxon>Lophotrochozoa</taxon>
        <taxon>Annelida</taxon>
        <taxon>Polychaeta</taxon>
        <taxon>Sedentaria</taxon>
        <taxon>Scolecida</taxon>
        <taxon>Capitellidae</taxon>
        <taxon>Capitella</taxon>
    </lineage>
</organism>
<protein>
    <submittedName>
        <fullName evidence="2 3">Uncharacterized protein</fullName>
    </submittedName>
</protein>
<reference evidence="2 4" key="2">
    <citation type="journal article" date="2013" name="Nature">
        <title>Insights into bilaterian evolution from three spiralian genomes.</title>
        <authorList>
            <person name="Simakov O."/>
            <person name="Marletaz F."/>
            <person name="Cho S.J."/>
            <person name="Edsinger-Gonzales E."/>
            <person name="Havlak P."/>
            <person name="Hellsten U."/>
            <person name="Kuo D.H."/>
            <person name="Larsson T."/>
            <person name="Lv J."/>
            <person name="Arendt D."/>
            <person name="Savage R."/>
            <person name="Osoegawa K."/>
            <person name="de Jong P."/>
            <person name="Grimwood J."/>
            <person name="Chapman J.A."/>
            <person name="Shapiro H."/>
            <person name="Aerts A."/>
            <person name="Otillar R.P."/>
            <person name="Terry A.Y."/>
            <person name="Boore J.L."/>
            <person name="Grigoriev I.V."/>
            <person name="Lindberg D.R."/>
            <person name="Seaver E.C."/>
            <person name="Weisblat D.A."/>
            <person name="Putnam N.H."/>
            <person name="Rokhsar D.S."/>
        </authorList>
    </citation>
    <scope>NUCLEOTIDE SEQUENCE</scope>
    <source>
        <strain evidence="2 4">I ESC-2004</strain>
    </source>
</reference>
<dbReference type="EnsemblMetazoa" id="CapteT204001">
    <property type="protein sequence ID" value="CapteP204001"/>
    <property type="gene ID" value="CapteG204001"/>
</dbReference>
<dbReference type="EMBL" id="KB297594">
    <property type="protein sequence ID" value="ELU10345.1"/>
    <property type="molecule type" value="Genomic_DNA"/>
</dbReference>
<dbReference type="EMBL" id="AMQN01006098">
    <property type="status" value="NOT_ANNOTATED_CDS"/>
    <property type="molecule type" value="Genomic_DNA"/>
</dbReference>
<evidence type="ECO:0000256" key="1">
    <source>
        <dbReference type="SAM" id="MobiDB-lite"/>
    </source>
</evidence>
<feature type="compositionally biased region" description="Polar residues" evidence="1">
    <location>
        <begin position="100"/>
        <end position="110"/>
    </location>
</feature>
<dbReference type="AlphaFoldDB" id="R7V3G8"/>
<evidence type="ECO:0000313" key="2">
    <source>
        <dbReference type="EMBL" id="ELU10345.1"/>
    </source>
</evidence>
<sequence>MRRFGRRFQTTGGWSSTYRLTPVYMFRYRNAKVNAMTFKHSQERLGVMKKQLRHYIPSYTHDEYNLWHYLNWAKSAQLAFLQNEMKEKPGEHNLERNTDKPTNLSITQNNGSPQLDSMLYLTWISRRLPKELAKLHNYAFCQFIAFFGFFPTAPCGQPYYPLLKWKQVTCGMPRSLSGITSRKWQILTFPLDTNP</sequence>
<dbReference type="Proteomes" id="UP000014760">
    <property type="component" value="Unassembled WGS sequence"/>
</dbReference>
<evidence type="ECO:0000313" key="4">
    <source>
        <dbReference type="Proteomes" id="UP000014760"/>
    </source>
</evidence>